<dbReference type="KEGG" id="amus:LMH87_001409"/>
<feature type="compositionally biased region" description="Polar residues" evidence="1">
    <location>
        <begin position="191"/>
        <end position="209"/>
    </location>
</feature>
<reference evidence="2" key="1">
    <citation type="journal article" date="2023" name="Access Microbiol">
        <title>De-novo genome assembly for Akanthomyces muscarius, a biocontrol agent of insect agricultural pests.</title>
        <authorList>
            <person name="Erdos Z."/>
            <person name="Studholme D.J."/>
            <person name="Raymond B."/>
            <person name="Sharma M."/>
        </authorList>
    </citation>
    <scope>NUCLEOTIDE SEQUENCE</scope>
    <source>
        <strain evidence="2">Ve6</strain>
    </source>
</reference>
<accession>A0A9W8Q490</accession>
<keyword evidence="3" id="KW-1185">Reference proteome</keyword>
<evidence type="ECO:0000256" key="1">
    <source>
        <dbReference type="SAM" id="MobiDB-lite"/>
    </source>
</evidence>
<comment type="caution">
    <text evidence="2">The sequence shown here is derived from an EMBL/GenBank/DDBJ whole genome shotgun (WGS) entry which is preliminary data.</text>
</comment>
<dbReference type="EMBL" id="JAJHUN010000010">
    <property type="protein sequence ID" value="KAJ4146850.1"/>
    <property type="molecule type" value="Genomic_DNA"/>
</dbReference>
<dbReference type="GeneID" id="80888568"/>
<dbReference type="Proteomes" id="UP001144673">
    <property type="component" value="Chromosome 3"/>
</dbReference>
<name>A0A9W8Q490_AKAMU</name>
<sequence length="238" mass="23946">MSFNALQKENYCNSLLKTCNFANTQLDCVARFCTGVPYSWGGCQQSGPSAFVPFPAQISHCCTAQDPNACFSALQKGGGSGGGDSVTSAVQLPVPCATLTSILQSCASASSAAFVNGNGDTKAQCLCYDGNGNPNVARWDSAEAACYALGAASVGSSFWSAVSADGTNWCASKVGAGSTTATVSGNGGGAPTTSSSSLPGQASPTKSGAATGQYTSLIRCMKWLSGGCVALYVLREAL</sequence>
<evidence type="ECO:0000313" key="3">
    <source>
        <dbReference type="Proteomes" id="UP001144673"/>
    </source>
</evidence>
<evidence type="ECO:0000313" key="2">
    <source>
        <dbReference type="EMBL" id="KAJ4146850.1"/>
    </source>
</evidence>
<proteinExistence type="predicted"/>
<feature type="region of interest" description="Disordered" evidence="1">
    <location>
        <begin position="182"/>
        <end position="209"/>
    </location>
</feature>
<dbReference type="RefSeq" id="XP_056049791.1">
    <property type="nucleotide sequence ID" value="XM_056192679.1"/>
</dbReference>
<organism evidence="2 3">
    <name type="scientific">Akanthomyces muscarius</name>
    <name type="common">Entomopathogenic fungus</name>
    <name type="synonym">Lecanicillium muscarium</name>
    <dbReference type="NCBI Taxonomy" id="2231603"/>
    <lineage>
        <taxon>Eukaryota</taxon>
        <taxon>Fungi</taxon>
        <taxon>Dikarya</taxon>
        <taxon>Ascomycota</taxon>
        <taxon>Pezizomycotina</taxon>
        <taxon>Sordariomycetes</taxon>
        <taxon>Hypocreomycetidae</taxon>
        <taxon>Hypocreales</taxon>
        <taxon>Cordycipitaceae</taxon>
        <taxon>Akanthomyces</taxon>
    </lineage>
</organism>
<dbReference type="AlphaFoldDB" id="A0A9W8Q490"/>
<gene>
    <name evidence="2" type="ORF">LMH87_001409</name>
</gene>
<protein>
    <submittedName>
        <fullName evidence="2">Uncharacterized protein</fullName>
    </submittedName>
</protein>